<dbReference type="EMBL" id="JABAFG010000005">
    <property type="protein sequence ID" value="NME27775.1"/>
    <property type="molecule type" value="Genomic_DNA"/>
</dbReference>
<reference evidence="2 3" key="1">
    <citation type="submission" date="2020-04" db="EMBL/GenBank/DDBJ databases">
        <authorList>
            <person name="Hitch T.C.A."/>
            <person name="Wylensek D."/>
            <person name="Clavel T."/>
        </authorList>
    </citation>
    <scope>NUCLEOTIDE SEQUENCE [LARGE SCALE GENOMIC DNA]</scope>
    <source>
        <strain evidence="2 3">Oil-RF-744-FAT-WT-6-1</strain>
    </source>
</reference>
<evidence type="ECO:0000313" key="3">
    <source>
        <dbReference type="Proteomes" id="UP000591071"/>
    </source>
</evidence>
<feature type="chain" id="PRO_5032663174" evidence="1">
    <location>
        <begin position="27"/>
        <end position="279"/>
    </location>
</feature>
<dbReference type="RefSeq" id="WP_170087305.1">
    <property type="nucleotide sequence ID" value="NZ_JABAFG010000005.1"/>
</dbReference>
<comment type="caution">
    <text evidence="2">The sequence shown here is derived from an EMBL/GenBank/DDBJ whole genome shotgun (WGS) entry which is preliminary data.</text>
</comment>
<organism evidence="2 3">
    <name type="scientific">Megasphaera hexanoica</name>
    <dbReference type="NCBI Taxonomy" id="1675036"/>
    <lineage>
        <taxon>Bacteria</taxon>
        <taxon>Bacillati</taxon>
        <taxon>Bacillota</taxon>
        <taxon>Negativicutes</taxon>
        <taxon>Veillonellales</taxon>
        <taxon>Veillonellaceae</taxon>
        <taxon>Megasphaera</taxon>
    </lineage>
</organism>
<sequence>MMKKTWMRKVLQILSVCCLSSVLVQAAEPVDTFQQLEPQFVLKEQVPVHFTGADADDYVLSGYVKGADYGPSHVAAVMTYDDVQKKWTPVYQSERKYAPLHVLSGNLLNNKRNQLVLYKHEGSGAFLSYDVLAWLNERPQVLLSRSAIFQGNVEIKNGQLIEHMGHQDTVYRWKGKRMMAKELPEEIAVPAGYTISFAIGNNGVVYTSQQSLTMKAGETMQLRRLNRGMRERVLYDGQGPLTCKDDLFTANKPGTSTITIIPDGYNWDKAVKIVVRVIA</sequence>
<dbReference type="AlphaFoldDB" id="A0A848BR88"/>
<feature type="signal peptide" evidence="1">
    <location>
        <begin position="1"/>
        <end position="26"/>
    </location>
</feature>
<protein>
    <submittedName>
        <fullName evidence="2">Uncharacterized protein</fullName>
    </submittedName>
</protein>
<dbReference type="Proteomes" id="UP000591071">
    <property type="component" value="Unassembled WGS sequence"/>
</dbReference>
<evidence type="ECO:0000256" key="1">
    <source>
        <dbReference type="SAM" id="SignalP"/>
    </source>
</evidence>
<gene>
    <name evidence="2" type="ORF">HF872_03920</name>
</gene>
<accession>A0A848BR88</accession>
<name>A0A848BR88_9FIRM</name>
<keyword evidence="1" id="KW-0732">Signal</keyword>
<evidence type="ECO:0000313" key="2">
    <source>
        <dbReference type="EMBL" id="NME27775.1"/>
    </source>
</evidence>
<proteinExistence type="predicted"/>